<dbReference type="InterPro" id="IPR005488">
    <property type="entry name" value="Etherase_MurQ"/>
</dbReference>
<comment type="pathway">
    <text evidence="3">Amino-sugar metabolism; N-acetylmuramate degradation.</text>
</comment>
<dbReference type="InterPro" id="IPR001347">
    <property type="entry name" value="SIS_dom"/>
</dbReference>
<evidence type="ECO:0000256" key="2">
    <source>
        <dbReference type="ARBA" id="ARBA00023277"/>
    </source>
</evidence>
<dbReference type="HAMAP" id="MF_00068">
    <property type="entry name" value="MurQ"/>
    <property type="match status" value="1"/>
</dbReference>
<dbReference type="EMBL" id="JASZZN010000011">
    <property type="protein sequence ID" value="MDM4017002.1"/>
    <property type="molecule type" value="Genomic_DNA"/>
</dbReference>
<reference evidence="5 6" key="1">
    <citation type="submission" date="2023-06" db="EMBL/GenBank/DDBJ databases">
        <title>Roseiconus lacunae JC819 isolated from Gulf of Mannar region, Tamil Nadu.</title>
        <authorList>
            <person name="Pk S."/>
            <person name="Ch S."/>
            <person name="Ch V.R."/>
        </authorList>
    </citation>
    <scope>NUCLEOTIDE SEQUENCE [LARGE SCALE GENOMIC DNA]</scope>
    <source>
        <strain evidence="5 6">JC819</strain>
    </source>
</reference>
<evidence type="ECO:0000313" key="6">
    <source>
        <dbReference type="Proteomes" id="UP001239462"/>
    </source>
</evidence>
<dbReference type="SUPFAM" id="SSF53697">
    <property type="entry name" value="SIS domain"/>
    <property type="match status" value="1"/>
</dbReference>
<dbReference type="InterPro" id="IPR046348">
    <property type="entry name" value="SIS_dom_sf"/>
</dbReference>
<keyword evidence="2 3" id="KW-0119">Carbohydrate metabolism</keyword>
<evidence type="ECO:0000256" key="3">
    <source>
        <dbReference type="HAMAP-Rule" id="MF_00068"/>
    </source>
</evidence>
<comment type="caution">
    <text evidence="5">The sequence shown here is derived from an EMBL/GenBank/DDBJ whole genome shotgun (WGS) entry which is preliminary data.</text>
</comment>
<protein>
    <recommendedName>
        <fullName evidence="3">N-acetylmuramic acid 6-phosphate etherase</fullName>
        <shortName evidence="3">MurNAc-6-P etherase</shortName>
        <ecNumber evidence="3">4.2.1.126</ecNumber>
    </recommendedName>
    <alternativeName>
        <fullName evidence="3">N-acetylmuramic acid 6-phosphate hydrolase</fullName>
    </alternativeName>
    <alternativeName>
        <fullName evidence="3">N-acetylmuramic acid 6-phosphate lyase</fullName>
    </alternativeName>
</protein>
<dbReference type="CDD" id="cd05007">
    <property type="entry name" value="SIS_Etherase"/>
    <property type="match status" value="1"/>
</dbReference>
<keyword evidence="6" id="KW-1185">Reference proteome</keyword>
<dbReference type="Proteomes" id="UP001239462">
    <property type="component" value="Unassembled WGS sequence"/>
</dbReference>
<comment type="function">
    <text evidence="3">Specifically catalyzes the cleavage of the D-lactyl ether substituent of MurNAc 6-phosphate, producing GlcNAc 6-phosphate and D-lactate.</text>
</comment>
<dbReference type="InterPro" id="IPR005486">
    <property type="entry name" value="Glucokinase_regulatory_CS"/>
</dbReference>
<dbReference type="NCBIfam" id="TIGR00274">
    <property type="entry name" value="N-acetylmuramic acid 6-phosphate etherase"/>
    <property type="match status" value="1"/>
</dbReference>
<comment type="similarity">
    <text evidence="3">Belongs to the GCKR-like family. MurNAc-6-P etherase subfamily.</text>
</comment>
<feature type="active site" evidence="3">
    <location>
        <position position="121"/>
    </location>
</feature>
<accession>A0ABT7PKI7</accession>
<dbReference type="RefSeq" id="WP_149498391.1">
    <property type="nucleotide sequence ID" value="NZ_JAJMQV010000084.1"/>
</dbReference>
<dbReference type="PROSITE" id="PS01272">
    <property type="entry name" value="GCKR"/>
    <property type="match status" value="1"/>
</dbReference>
<dbReference type="NCBIfam" id="NF009222">
    <property type="entry name" value="PRK12570.1"/>
    <property type="match status" value="1"/>
</dbReference>
<evidence type="ECO:0000259" key="4">
    <source>
        <dbReference type="PROSITE" id="PS51464"/>
    </source>
</evidence>
<evidence type="ECO:0000313" key="5">
    <source>
        <dbReference type="EMBL" id="MDM4017002.1"/>
    </source>
</evidence>
<dbReference type="NCBIfam" id="NF003915">
    <property type="entry name" value="PRK05441.1"/>
    <property type="match status" value="1"/>
</dbReference>
<keyword evidence="1 3" id="KW-0456">Lyase</keyword>
<proteinExistence type="inferred from homology"/>
<dbReference type="PANTHER" id="PTHR10088:SF4">
    <property type="entry name" value="GLUCOKINASE REGULATORY PROTEIN"/>
    <property type="match status" value="1"/>
</dbReference>
<dbReference type="PROSITE" id="PS51464">
    <property type="entry name" value="SIS"/>
    <property type="match status" value="1"/>
</dbReference>
<name>A0ABT7PKI7_9BACT</name>
<sequence>MNGLPANPSLDHLTTEAINPRSESIDTLSSVELVRLINEEDASIAAAVGKESEAIAKAIDWITGAIRSGGRLIYIGAGTSGRLGVLDASECPPTFNTPPDMVIGLIAGGDSALRRAAEGIEDLPDRGVDDLKAVNLHEQDVVVGIASSGRTPYVVGGLNYARSIGARAIGLACNEQSPLAAAADLMITPVVGPELISGSTRMKAGTATKMVLNMLSTGTMVRLGKTYGNLMVDLRASNEKLVARTRRLLMRLTDLTPDAADELLVRCDGELKTAVVCQRCSLQPEHARRLLREAGGQLRLALESATGSKP</sequence>
<feature type="domain" description="SIS" evidence="4">
    <location>
        <begin position="62"/>
        <end position="225"/>
    </location>
</feature>
<dbReference type="InterPro" id="IPR040190">
    <property type="entry name" value="MURQ/GCKR"/>
</dbReference>
<comment type="miscellaneous">
    <text evidence="3">A lyase-type mechanism (elimination/hydration) is suggested for the cleavage of the lactyl ether bond of MurNAc 6-phosphate, with the formation of an alpha,beta-unsaturated aldehyde intermediate with (E)-stereochemistry, followed by the syn addition of water to give product.</text>
</comment>
<dbReference type="Pfam" id="PF22645">
    <property type="entry name" value="GKRP_SIS_N"/>
    <property type="match status" value="1"/>
</dbReference>
<comment type="subunit">
    <text evidence="3">Homodimer.</text>
</comment>
<organism evidence="5 6">
    <name type="scientific">Roseiconus lacunae</name>
    <dbReference type="NCBI Taxonomy" id="2605694"/>
    <lineage>
        <taxon>Bacteria</taxon>
        <taxon>Pseudomonadati</taxon>
        <taxon>Planctomycetota</taxon>
        <taxon>Planctomycetia</taxon>
        <taxon>Pirellulales</taxon>
        <taxon>Pirellulaceae</taxon>
        <taxon>Roseiconus</taxon>
    </lineage>
</organism>
<gene>
    <name evidence="3 5" type="primary">murQ</name>
    <name evidence="5" type="ORF">QTN89_16255</name>
</gene>
<dbReference type="Gene3D" id="3.40.50.10490">
    <property type="entry name" value="Glucose-6-phosphate isomerase like protein, domain 1"/>
    <property type="match status" value="1"/>
</dbReference>
<dbReference type="EC" id="4.2.1.126" evidence="3"/>
<feature type="active site" description="Proton donor" evidence="3">
    <location>
        <position position="90"/>
    </location>
</feature>
<dbReference type="Gene3D" id="1.10.8.1080">
    <property type="match status" value="1"/>
</dbReference>
<evidence type="ECO:0000256" key="1">
    <source>
        <dbReference type="ARBA" id="ARBA00023239"/>
    </source>
</evidence>
<comment type="catalytic activity">
    <reaction evidence="3">
        <text>N-acetyl-D-muramate 6-phosphate + H2O = N-acetyl-D-glucosamine 6-phosphate + (R)-lactate</text>
        <dbReference type="Rhea" id="RHEA:26410"/>
        <dbReference type="ChEBI" id="CHEBI:15377"/>
        <dbReference type="ChEBI" id="CHEBI:16004"/>
        <dbReference type="ChEBI" id="CHEBI:57513"/>
        <dbReference type="ChEBI" id="CHEBI:58722"/>
        <dbReference type="EC" id="4.2.1.126"/>
    </reaction>
</comment>
<dbReference type="PANTHER" id="PTHR10088">
    <property type="entry name" value="GLUCOKINASE REGULATORY PROTEIN"/>
    <property type="match status" value="1"/>
</dbReference>
<dbReference type="GO" id="GO:0016829">
    <property type="term" value="F:lyase activity"/>
    <property type="evidence" value="ECO:0007669"/>
    <property type="project" value="UniProtKB-KW"/>
</dbReference>